<feature type="domain" description="PASTA" evidence="5">
    <location>
        <begin position="606"/>
        <end position="664"/>
    </location>
</feature>
<dbReference type="InterPro" id="IPR012338">
    <property type="entry name" value="Beta-lactam/transpept-like"/>
</dbReference>
<name>A0A328KRR6_9LACT</name>
<evidence type="ECO:0000256" key="3">
    <source>
        <dbReference type="ARBA" id="ARBA00023136"/>
    </source>
</evidence>
<dbReference type="InterPro" id="IPR005311">
    <property type="entry name" value="PBP_dimer"/>
</dbReference>
<dbReference type="InterPro" id="IPR050515">
    <property type="entry name" value="Beta-lactam/transpept"/>
</dbReference>
<comment type="similarity">
    <text evidence="2">Belongs to the transpeptidase family.</text>
</comment>
<dbReference type="SMART" id="SM00740">
    <property type="entry name" value="PASTA"/>
    <property type="match status" value="2"/>
</dbReference>
<organism evidence="6 7">
    <name type="scientific">Dolosigranulum pigrum</name>
    <dbReference type="NCBI Taxonomy" id="29394"/>
    <lineage>
        <taxon>Bacteria</taxon>
        <taxon>Bacillati</taxon>
        <taxon>Bacillota</taxon>
        <taxon>Bacilli</taxon>
        <taxon>Lactobacillales</taxon>
        <taxon>Carnobacteriaceae</taxon>
        <taxon>Dolosigranulum</taxon>
    </lineage>
</organism>
<dbReference type="Gene3D" id="3.40.710.10">
    <property type="entry name" value="DD-peptidase/beta-lactamase superfamily"/>
    <property type="match status" value="1"/>
</dbReference>
<dbReference type="AlphaFoldDB" id="A0A328KRR6"/>
<evidence type="ECO:0000313" key="6">
    <source>
        <dbReference type="EMBL" id="RAN63469.1"/>
    </source>
</evidence>
<dbReference type="RefSeq" id="WP_112790083.1">
    <property type="nucleotide sequence ID" value="NZ_CP040413.1"/>
</dbReference>
<evidence type="ECO:0000313" key="7">
    <source>
        <dbReference type="Proteomes" id="UP000249099"/>
    </source>
</evidence>
<protein>
    <recommendedName>
        <fullName evidence="5">PASTA domain-containing protein</fullName>
    </recommendedName>
</protein>
<dbReference type="GO" id="GO:0071555">
    <property type="term" value="P:cell wall organization"/>
    <property type="evidence" value="ECO:0007669"/>
    <property type="project" value="TreeGrafter"/>
</dbReference>
<dbReference type="Gene3D" id="3.30.70.2110">
    <property type="match status" value="1"/>
</dbReference>
<dbReference type="SUPFAM" id="SSF56601">
    <property type="entry name" value="beta-lactamase/transpeptidase-like"/>
    <property type="match status" value="1"/>
</dbReference>
<dbReference type="GO" id="GO:0008658">
    <property type="term" value="F:penicillin binding"/>
    <property type="evidence" value="ECO:0007669"/>
    <property type="project" value="InterPro"/>
</dbReference>
<dbReference type="SUPFAM" id="SSF54184">
    <property type="entry name" value="Penicillin-binding protein 2x (pbp-2x), c-terminal domain"/>
    <property type="match status" value="2"/>
</dbReference>
<evidence type="ECO:0000256" key="2">
    <source>
        <dbReference type="ARBA" id="ARBA00007171"/>
    </source>
</evidence>
<dbReference type="GO" id="GO:0005886">
    <property type="term" value="C:plasma membrane"/>
    <property type="evidence" value="ECO:0007669"/>
    <property type="project" value="UniProtKB-SubCell"/>
</dbReference>
<dbReference type="Gene3D" id="2.20.70.70">
    <property type="match status" value="1"/>
</dbReference>
<dbReference type="PANTHER" id="PTHR30627">
    <property type="entry name" value="PEPTIDOGLYCAN D,D-TRANSPEPTIDASE"/>
    <property type="match status" value="1"/>
</dbReference>
<accession>A0A328KRR6</accession>
<reference evidence="6 7" key="1">
    <citation type="submission" date="2017-03" db="EMBL/GenBank/DDBJ databases">
        <title>wgs assembly of Dolosigranulum pigrum KPL CDC strains.</title>
        <authorList>
            <person name="Brugger S.D."/>
            <person name="Pettigrew M."/>
            <person name="Kong Y."/>
            <person name="Lemon K.P."/>
        </authorList>
    </citation>
    <scope>NUCLEOTIDE SEQUENCE [LARGE SCALE GENOMIC DNA]</scope>
    <source>
        <strain evidence="6 7">KPL1931_CDC4294-98</strain>
    </source>
</reference>
<comment type="caution">
    <text evidence="6">The sequence shown here is derived from an EMBL/GenBank/DDBJ whole genome shotgun (WGS) entry which is preliminary data.</text>
</comment>
<gene>
    <name evidence="6" type="ORF">B8A44_04925</name>
</gene>
<evidence type="ECO:0000256" key="1">
    <source>
        <dbReference type="ARBA" id="ARBA00004162"/>
    </source>
</evidence>
<dbReference type="PANTHER" id="PTHR30627:SF26">
    <property type="entry name" value="PENICILLIN-BINDING PROTEIN 2B"/>
    <property type="match status" value="1"/>
</dbReference>
<dbReference type="SUPFAM" id="SSF56519">
    <property type="entry name" value="Penicillin binding protein dimerisation domain"/>
    <property type="match status" value="1"/>
</dbReference>
<dbReference type="CDD" id="cd06576">
    <property type="entry name" value="PASTA_Pbp2x-like_1"/>
    <property type="match status" value="1"/>
</dbReference>
<dbReference type="InterPro" id="IPR036138">
    <property type="entry name" value="PBP_dimer_sf"/>
</dbReference>
<keyword evidence="4" id="KW-0812">Transmembrane</keyword>
<feature type="transmembrane region" description="Helical" evidence="4">
    <location>
        <begin position="20"/>
        <end position="44"/>
    </location>
</feature>
<dbReference type="Gene3D" id="3.30.10.20">
    <property type="match status" value="1"/>
</dbReference>
<evidence type="ECO:0000259" key="5">
    <source>
        <dbReference type="PROSITE" id="PS51178"/>
    </source>
</evidence>
<evidence type="ECO:0000256" key="4">
    <source>
        <dbReference type="SAM" id="Phobius"/>
    </source>
</evidence>
<keyword evidence="3 4" id="KW-0472">Membrane</keyword>
<proteinExistence type="inferred from homology"/>
<dbReference type="Gene3D" id="3.90.1310.10">
    <property type="entry name" value="Penicillin-binding protein 2a (Domain 2)"/>
    <property type="match status" value="1"/>
</dbReference>
<dbReference type="InterPro" id="IPR005543">
    <property type="entry name" value="PASTA_dom"/>
</dbReference>
<sequence>MVKFKKHHSKNNAKRNRKIFGWLLFSLSVFIMFSFMLRFSFIMLTGTIDGVDLNQLGTSLHSIGQVIEARRGTIFDRNEQTIATDALSYKMIAVLTDAWSPIEKPIHIQDPEAVADVLDEYLTMKKSDILDKLTSSAAQVEFGADGSNLSYDQKIKIEESLEAEGLTGIEFQESQSRLYPNGVFASHMVGLAQSDSDEDASNHHLEGVMGLEYYFDDLLSGEDGVQHYQKDGDGYALPNEKEQREEAIDGMNLHLTLDRRLQVFLENVLDDQDKLYHPANMTATVMDAKTGEILATSQRPTFNPMTKEGLDDTWQTFLTEYEYEPGSTMKVFTLAAAIEEGVFNPNEFYQSGQYRVGDGVVNDWNRDWGTISYLEGLHRSSNGAFVKLVEKMGYDTWKSYLDQFGFGQLTGISLPNEQMGSNPFNWELQKANTAFGQGITVTLIQMLQAMTAITNDGEMVQPTIVSGISDQTGAHREVAVTSKGHPVSPETAHQVLEYLAQGVESEQGTAIGYHTEGIRIATKTGTAQFINPETGAYYMTAPNFIYSSLSAFPSDDPKYVVYITVQQPQLIDKTGGMIVQDIFHRLKDRLLMKEQSLDEEISTQQSVEQTDMPNVVGVSVQEAQELFGQRRVTVIGNGEAVIAQSPLANATTYDGERVFLLTEGPLTLPNLAGWSRNDLLRLAEFMDINFKFEGEGFVNAQSIEPGQVIEPGTTVDITLSQPNRIDTEASPDELWDESTFMQEDVSVQ</sequence>
<dbReference type="PROSITE" id="PS51178">
    <property type="entry name" value="PASTA"/>
    <property type="match status" value="2"/>
</dbReference>
<dbReference type="Proteomes" id="UP000249099">
    <property type="component" value="Unassembled WGS sequence"/>
</dbReference>
<feature type="domain" description="PASTA" evidence="5">
    <location>
        <begin position="667"/>
        <end position="721"/>
    </location>
</feature>
<keyword evidence="4" id="KW-1133">Transmembrane helix</keyword>
<dbReference type="Pfam" id="PF00905">
    <property type="entry name" value="Transpeptidase"/>
    <property type="match status" value="1"/>
</dbReference>
<dbReference type="Pfam" id="PF03717">
    <property type="entry name" value="PBP_dimer"/>
    <property type="match status" value="1"/>
</dbReference>
<dbReference type="Pfam" id="PF03793">
    <property type="entry name" value="PASTA"/>
    <property type="match status" value="1"/>
</dbReference>
<dbReference type="CDD" id="cd06575">
    <property type="entry name" value="PASTA_Pbp2x-like_2"/>
    <property type="match status" value="1"/>
</dbReference>
<comment type="subcellular location">
    <subcellularLocation>
        <location evidence="1">Cell membrane</location>
        <topology evidence="1">Single-pass membrane protein</topology>
    </subcellularLocation>
</comment>
<dbReference type="EMBL" id="NAQV01000015">
    <property type="protein sequence ID" value="RAN63469.1"/>
    <property type="molecule type" value="Genomic_DNA"/>
</dbReference>
<dbReference type="InterPro" id="IPR001460">
    <property type="entry name" value="PCN-bd_Tpept"/>
</dbReference>